<feature type="region of interest" description="Disordered" evidence="1">
    <location>
        <begin position="259"/>
        <end position="285"/>
    </location>
</feature>
<feature type="compositionally biased region" description="Basic and acidic residues" evidence="1">
    <location>
        <begin position="448"/>
        <end position="465"/>
    </location>
</feature>
<dbReference type="GO" id="GO:0034451">
    <property type="term" value="C:centriolar satellite"/>
    <property type="evidence" value="ECO:0007669"/>
    <property type="project" value="TreeGrafter"/>
</dbReference>
<dbReference type="EMBL" id="OW240912">
    <property type="protein sequence ID" value="CAH2219779.1"/>
    <property type="molecule type" value="Genomic_DNA"/>
</dbReference>
<feature type="region of interest" description="Disordered" evidence="1">
    <location>
        <begin position="558"/>
        <end position="618"/>
    </location>
</feature>
<dbReference type="GO" id="GO:0071539">
    <property type="term" value="P:protein localization to centrosome"/>
    <property type="evidence" value="ECO:0007669"/>
    <property type="project" value="TreeGrafter"/>
</dbReference>
<dbReference type="PANTHER" id="PTHR15732:SF4">
    <property type="entry name" value="PROTEIN MOONRAKER"/>
    <property type="match status" value="1"/>
</dbReference>
<dbReference type="Proteomes" id="UP001295444">
    <property type="component" value="Chromosome 01"/>
</dbReference>
<organism evidence="2 3">
    <name type="scientific">Pelobates cultripes</name>
    <name type="common">Western spadefoot toad</name>
    <dbReference type="NCBI Taxonomy" id="61616"/>
    <lineage>
        <taxon>Eukaryota</taxon>
        <taxon>Metazoa</taxon>
        <taxon>Chordata</taxon>
        <taxon>Craniata</taxon>
        <taxon>Vertebrata</taxon>
        <taxon>Euteleostomi</taxon>
        <taxon>Amphibia</taxon>
        <taxon>Batrachia</taxon>
        <taxon>Anura</taxon>
        <taxon>Pelobatoidea</taxon>
        <taxon>Pelobatidae</taxon>
        <taxon>Pelobates</taxon>
    </lineage>
</organism>
<dbReference type="Pfam" id="PF15718">
    <property type="entry name" value="MNR"/>
    <property type="match status" value="2"/>
</dbReference>
<evidence type="ECO:0000313" key="3">
    <source>
        <dbReference type="Proteomes" id="UP001295444"/>
    </source>
</evidence>
<dbReference type="PANTHER" id="PTHR15732">
    <property type="entry name" value="PROTEIN MOONRAKER"/>
    <property type="match status" value="1"/>
</dbReference>
<feature type="compositionally biased region" description="Polar residues" evidence="1">
    <location>
        <begin position="467"/>
        <end position="489"/>
    </location>
</feature>
<evidence type="ECO:0000313" key="2">
    <source>
        <dbReference type="EMBL" id="CAH2219779.1"/>
    </source>
</evidence>
<gene>
    <name evidence="2" type="ORF">PECUL_23A020913</name>
</gene>
<reference evidence="2" key="1">
    <citation type="submission" date="2022-03" db="EMBL/GenBank/DDBJ databases">
        <authorList>
            <person name="Alioto T."/>
            <person name="Alioto T."/>
            <person name="Gomez Garrido J."/>
        </authorList>
    </citation>
    <scope>NUCLEOTIDE SEQUENCE</scope>
</reference>
<evidence type="ECO:0000256" key="1">
    <source>
        <dbReference type="SAM" id="MobiDB-lite"/>
    </source>
</evidence>
<feature type="region of interest" description="Disordered" evidence="1">
    <location>
        <begin position="408"/>
        <end position="490"/>
    </location>
</feature>
<feature type="compositionally biased region" description="Polar residues" evidence="1">
    <location>
        <begin position="215"/>
        <end position="237"/>
    </location>
</feature>
<protein>
    <submittedName>
        <fullName evidence="2">Moonraker isoform X1</fullName>
    </submittedName>
</protein>
<feature type="compositionally biased region" description="Low complexity" evidence="1">
    <location>
        <begin position="413"/>
        <end position="423"/>
    </location>
</feature>
<accession>A0AAD1VM52</accession>
<feature type="compositionally biased region" description="Polar residues" evidence="1">
    <location>
        <begin position="424"/>
        <end position="437"/>
    </location>
</feature>
<feature type="region of interest" description="Disordered" evidence="1">
    <location>
        <begin position="210"/>
        <end position="241"/>
    </location>
</feature>
<sequence>MAPLSTAGSQRSVCRSLWSVSDLHVNMAVDFQHYSRMVQEGLTDISGVHNASLRGSYRAKESQLQFNRNVLTHPANLAAHFSAPSPIVIEKLCTPQQNLGQDINQGNALRNSISTVSFSVVSEDRLNLALQLAKRDVKRKHVQENQEGRLKLQMHEGSSQVKSDVPSKHLHKVKAKTHIHKESKNTVNASKSEVTKSGARVYVYTPDRYRMHPITSDSPPTHDSGPGNKTSLKTVTEPSELEVKRLQKELRKYMQKIEELASKERSSERLDPDEQARGRMRQQERATRSARMLYVLQQQVKEIQEDLEELSPQKIKHTKKSRTMSRLAAVHRGAIRALQLFVTQLSERGEQQIPTLYKELGHLIRQLSLCTAKVGTGSDPTASETILSILQQAEDLDLLLERKISSHIRRQSPRFSTSRSPSTGKGSNCDTPAGSPTRNKKCPPPVLKQRDASQEKWKDVKKRLVVENTNESLTTATQTDPVNMENPSSPERREALQSAMKALVQAGGLKGISKTEVAQHRRKGVLLPHRPQGFRHPRTDLSQQAHFQKKTVAFALKENRPPVREKKIPWVPTNPTSPSASPKRINLDREKKKNNSLPKKPEHDEISEHKEPETTSTVPTEAVRLAWLDAESARRTQELSDLYQEEISHIRNLREEVLQTSRLSGSGMQSQQTFNHGDLPGRGIDHILQESDQLSRGQNSAILLHNSDLETMIQRMEEIERSQEIVRQRCSRIVYADPEFWAQEEKDKESAGRQQIPRSPHPIRITKDEDHREPVVDIVLEEPFEGDSLQMAREELARSSPQPLPQKLTGRHQDLIPISVPKQMLQSIQNYTETFERHLRLTSNEVLNNFNPWHISESIAEELFEEALGEVASELQDMCEGYSEAIYTSEFLEPVAPH</sequence>
<feature type="compositionally biased region" description="Basic and acidic residues" evidence="1">
    <location>
        <begin position="558"/>
        <end position="568"/>
    </location>
</feature>
<dbReference type="GO" id="GO:0007099">
    <property type="term" value="P:centriole replication"/>
    <property type="evidence" value="ECO:0007669"/>
    <property type="project" value="InterPro"/>
</dbReference>
<proteinExistence type="predicted"/>
<name>A0AAD1VM52_PELCU</name>
<dbReference type="InterPro" id="IPR031447">
    <property type="entry name" value="MNR"/>
</dbReference>
<feature type="region of interest" description="Disordered" evidence="1">
    <location>
        <begin position="745"/>
        <end position="766"/>
    </location>
</feature>
<keyword evidence="3" id="KW-1185">Reference proteome</keyword>
<dbReference type="AlphaFoldDB" id="A0AAD1VM52"/>
<feature type="compositionally biased region" description="Basic and acidic residues" evidence="1">
    <location>
        <begin position="585"/>
        <end position="613"/>
    </location>
</feature>